<dbReference type="EMBL" id="QZFR01000002">
    <property type="protein sequence ID" value="RXV75511.1"/>
    <property type="molecule type" value="Genomic_DNA"/>
</dbReference>
<dbReference type="KEGG" id="lmur:CPS94_01475"/>
<dbReference type="Gene3D" id="3.90.1440.10">
    <property type="entry name" value="SecA, preprotein cross-linking domain"/>
    <property type="match status" value="1"/>
</dbReference>
<keyword evidence="4 12" id="KW-0963">Cytoplasm</keyword>
<dbReference type="FunFam" id="1.10.3060.10:FF:000002">
    <property type="entry name" value="Preprotein translocase subunit SecA"/>
    <property type="match status" value="1"/>
</dbReference>
<evidence type="ECO:0000313" key="24">
    <source>
        <dbReference type="Proteomes" id="UP000463931"/>
    </source>
</evidence>
<dbReference type="SMART" id="SM00958">
    <property type="entry name" value="SecA_PP_bind"/>
    <property type="match status" value="1"/>
</dbReference>
<comment type="catalytic activity">
    <reaction evidence="11 12">
        <text>ATP + H2O + cellular proteinSide 1 = ADP + phosphate + cellular proteinSide 2.</text>
        <dbReference type="EC" id="7.4.2.8"/>
    </reaction>
</comment>
<dbReference type="Proteomes" id="UP000463931">
    <property type="component" value="Chromosome"/>
</dbReference>
<dbReference type="InterPro" id="IPR011130">
    <property type="entry name" value="SecA_preprotein_X-link_dom"/>
</dbReference>
<dbReference type="EMBL" id="CP023565">
    <property type="protein sequence ID" value="AWZ37684.1"/>
    <property type="molecule type" value="Genomic_DNA"/>
</dbReference>
<evidence type="ECO:0000259" key="14">
    <source>
        <dbReference type="PROSITE" id="PS51192"/>
    </source>
</evidence>
<keyword evidence="7 12" id="KW-0653">Protein transport</keyword>
<dbReference type="PANTHER" id="PTHR30612:SF0">
    <property type="entry name" value="CHLOROPLAST PROTEIN-TRANSPORTING ATPASE"/>
    <property type="match status" value="1"/>
</dbReference>
<dbReference type="GeneID" id="48465789"/>
<evidence type="ECO:0000259" key="16">
    <source>
        <dbReference type="PROSITE" id="PS51196"/>
    </source>
</evidence>
<dbReference type="PROSITE" id="PS51194">
    <property type="entry name" value="HELICASE_CTER"/>
    <property type="match status" value="1"/>
</dbReference>
<evidence type="ECO:0000256" key="2">
    <source>
        <dbReference type="ARBA" id="ARBA00022448"/>
    </source>
</evidence>
<evidence type="ECO:0000256" key="6">
    <source>
        <dbReference type="ARBA" id="ARBA00022840"/>
    </source>
</evidence>
<dbReference type="InterPro" id="IPR014018">
    <property type="entry name" value="SecA_motor_DEAD"/>
</dbReference>
<dbReference type="FunFam" id="3.40.50.300:FF:000429">
    <property type="entry name" value="Preprotein translocase subunit SecA"/>
    <property type="match status" value="1"/>
</dbReference>
<dbReference type="NCBIfam" id="NF006630">
    <property type="entry name" value="PRK09200.1"/>
    <property type="match status" value="1"/>
</dbReference>
<dbReference type="Pfam" id="PF07516">
    <property type="entry name" value="SecA_SW"/>
    <property type="match status" value="1"/>
</dbReference>
<feature type="binding site" evidence="12">
    <location>
        <position position="492"/>
    </location>
    <ligand>
        <name>ATP</name>
        <dbReference type="ChEBI" id="CHEBI:30616"/>
    </ligand>
</feature>
<dbReference type="PROSITE" id="PS51192">
    <property type="entry name" value="HELICASE_ATP_BIND_1"/>
    <property type="match status" value="1"/>
</dbReference>
<accession>A0A4Q2B1X5</accession>
<dbReference type="GO" id="GO:0043952">
    <property type="term" value="P:protein transport by the Sec complex"/>
    <property type="evidence" value="ECO:0007669"/>
    <property type="project" value="TreeGrafter"/>
</dbReference>
<dbReference type="EC" id="7.4.2.8" evidence="12"/>
<dbReference type="GO" id="GO:0005829">
    <property type="term" value="C:cytosol"/>
    <property type="evidence" value="ECO:0007669"/>
    <property type="project" value="TreeGrafter"/>
</dbReference>
<dbReference type="SUPFAM" id="SSF81886">
    <property type="entry name" value="Helical scaffold and wing domains of SecA"/>
    <property type="match status" value="1"/>
</dbReference>
<reference evidence="17 21" key="1">
    <citation type="submission" date="2017-09" db="EMBL/GenBank/DDBJ databases">
        <title>Predominant Lactobacillus spp. isolated from feces of mice subjected to short-term calorie restriction.</title>
        <authorList>
            <person name="Zhang C."/>
            <person name="Zhao L."/>
            <person name="Pan F."/>
        </authorList>
    </citation>
    <scope>NUCLEOTIDE SEQUENCE [LARGE SCALE GENOMIC DNA]</scope>
    <source>
        <strain evidence="17 21">CR147</strain>
    </source>
</reference>
<dbReference type="NCBIfam" id="TIGR00963">
    <property type="entry name" value="secA"/>
    <property type="match status" value="1"/>
</dbReference>
<evidence type="ECO:0000313" key="22">
    <source>
        <dbReference type="Proteomes" id="UP000289316"/>
    </source>
</evidence>
<protein>
    <recommendedName>
        <fullName evidence="12 13">Protein translocase subunit SecA</fullName>
        <ecNumber evidence="12">7.4.2.8</ecNumber>
    </recommendedName>
</protein>
<feature type="domain" description="Helicase C-terminal" evidence="15">
    <location>
        <begin position="410"/>
        <end position="569"/>
    </location>
</feature>
<dbReference type="SUPFAM" id="SSF52540">
    <property type="entry name" value="P-loop containing nucleoside triphosphate hydrolases"/>
    <property type="match status" value="2"/>
</dbReference>
<dbReference type="PRINTS" id="PR00906">
    <property type="entry name" value="SECA"/>
</dbReference>
<evidence type="ECO:0000256" key="8">
    <source>
        <dbReference type="ARBA" id="ARBA00022967"/>
    </source>
</evidence>
<dbReference type="GO" id="GO:0065002">
    <property type="term" value="P:intracellular protein transmembrane transport"/>
    <property type="evidence" value="ECO:0007669"/>
    <property type="project" value="UniProtKB-UniRule"/>
</dbReference>
<dbReference type="HAMAP" id="MF_01382">
    <property type="entry name" value="SecA"/>
    <property type="match status" value="1"/>
</dbReference>
<dbReference type="InterPro" id="IPR027417">
    <property type="entry name" value="P-loop_NTPase"/>
</dbReference>
<keyword evidence="8 12" id="KW-1278">Translocase</keyword>
<dbReference type="EMBL" id="CP040852">
    <property type="protein sequence ID" value="QIA90783.1"/>
    <property type="molecule type" value="Genomic_DNA"/>
</dbReference>
<comment type="similarity">
    <text evidence="1 12 13">Belongs to the SecA family.</text>
</comment>
<gene>
    <name evidence="12 19" type="primary">secA</name>
    <name evidence="17" type="ORF">CPS94_01475</name>
    <name evidence="19" type="ORF">D6C19_00510</name>
    <name evidence="20" type="ORF">E5340_00965</name>
    <name evidence="18" type="ORF">FEE40_11785</name>
</gene>
<dbReference type="InterPro" id="IPR011116">
    <property type="entry name" value="SecA_Wing/Scaffold"/>
</dbReference>
<evidence type="ECO:0000313" key="23">
    <source>
        <dbReference type="Proteomes" id="UP000306855"/>
    </source>
</evidence>
<comment type="subunit">
    <text evidence="12">Monomer and homodimer. Part of the essential Sec protein translocation apparatus which comprises SecA, SecYEG and auxiliary proteins SecDF. Other proteins may also be involved.</text>
</comment>
<name>A0A4Q2B1X5_9LACO</name>
<sequence length="786" mass="89381">MANVLKKWVESDKRELKRLGKIADQVEAYANDMEALSDEELKAKTPEFKQRYQNGETLDDLLPEAFAVAREGAKRVLGLYPYRVQIIGGTVLHEGNIAEMRTGEGKTLTATMPVYLNALSGEGVHVVTVNEYLSSRDATEMGELYNWLGLTVGLNVADKTPEEKREAYACDITYSTNSELGFDYLRDNMVVYREDMVQRPLNFVIVDEVDSILIDEARTPLIISGQATAATQLYTRADRFAKTLKKDEDFKVDLESKTVSLTEEGIQKGEKYFGLTNLFDPDNTALNHHLDNALRANYIMLRDKDYVVQNDEVMIVDQFTGRIMDGRRYSDGLHQAIEAKEHVKIEEETKTMANITYQNFFRMYKKLSGMTGTAKTEKEEFREIYNMEVVTIPTNRPILREDRPDLLYSTLESKFKAVVEDIKERHATGQPVLVGTVAVETSELLSQMLEQAGIPHAVLNAKNHAKEAEIVVNAGQRGAVTIATNMAGRGTDIKLGPGVREIGGLAVIGTERHESRRIDNQLRGRSGRQGDPGVTQFYLSLEDDLMLRFGSERIKHFYETMNIADDTVIQSKMITRQVESAQKRVEGNNYDTRKQVLQYDDVMRAQREVIYSQRQQVIMETDSLKPVIMPMIKRTVEHNVQMNTVGDKKDWNLDGIVDFAIGAMVNEDSISKDDFAGKSQEEIVSYLMQKAEENYAAKEAQLNDKAQMLEFEKVVILRVVDARWTDHIDEMDQLRQSIGLRGYGQLNPLVEYQSDGFRMFEQMVGDIEYDVTRLFLKAEIRQNISR</sequence>
<evidence type="ECO:0000256" key="4">
    <source>
        <dbReference type="ARBA" id="ARBA00022490"/>
    </source>
</evidence>
<dbReference type="Proteomes" id="UP000306855">
    <property type="component" value="Unassembled WGS sequence"/>
</dbReference>
<evidence type="ECO:0000313" key="18">
    <source>
        <dbReference type="EMBL" id="QIA90783.1"/>
    </source>
</evidence>
<dbReference type="InterPro" id="IPR044722">
    <property type="entry name" value="SecA_SF2_C"/>
</dbReference>
<evidence type="ECO:0000256" key="5">
    <source>
        <dbReference type="ARBA" id="ARBA00022741"/>
    </source>
</evidence>
<keyword evidence="2 12" id="KW-0813">Transport</keyword>
<dbReference type="GO" id="GO:0008564">
    <property type="term" value="F:protein-exporting ATPase activity"/>
    <property type="evidence" value="ECO:0007669"/>
    <property type="project" value="UniProtKB-EC"/>
</dbReference>
<dbReference type="OrthoDB" id="9805579at2"/>
<evidence type="ECO:0000256" key="10">
    <source>
        <dbReference type="ARBA" id="ARBA00023136"/>
    </source>
</evidence>
<keyword evidence="6 12" id="KW-0067">ATP-binding</keyword>
<proteinExistence type="inferred from homology"/>
<reference evidence="18 24" key="3">
    <citation type="journal article" date="2019" name="Nat. Med.">
        <title>Preventing dysbiosis of the neonatal mouse intestinal microbiome protects against late-onset sepsis.</title>
        <authorList>
            <person name="Singer J.R."/>
            <person name="Blosser E.G."/>
            <person name="Zindl C.L."/>
            <person name="Silberger D.J."/>
            <person name="Conlan S."/>
            <person name="Laufer V.A."/>
            <person name="DiToro D."/>
            <person name="Deming C."/>
            <person name="Kumar R."/>
            <person name="Morrow C.D."/>
            <person name="Segre J.A."/>
            <person name="Gray M.J."/>
            <person name="Randolph D.A."/>
            <person name="Weaver C.T."/>
        </authorList>
    </citation>
    <scope>NUCLEOTIDE SEQUENCE [LARGE SCALE GENOMIC DNA]</scope>
    <source>
        <strain evidence="18 24">V10</strain>
    </source>
</reference>
<dbReference type="InterPro" id="IPR036266">
    <property type="entry name" value="SecA_Wing/Scaffold_sf"/>
</dbReference>
<dbReference type="Gene3D" id="1.10.3060.10">
    <property type="entry name" value="Helical scaffold and wing domains of SecA"/>
    <property type="match status" value="1"/>
</dbReference>
<dbReference type="Gene3D" id="3.40.50.300">
    <property type="entry name" value="P-loop containing nucleotide triphosphate hydrolases"/>
    <property type="match status" value="2"/>
</dbReference>
<dbReference type="InterPro" id="IPR011115">
    <property type="entry name" value="SecA_DEAD"/>
</dbReference>
<dbReference type="InterPro" id="IPR036670">
    <property type="entry name" value="SecA_X-link_sf"/>
</dbReference>
<dbReference type="GO" id="GO:0031522">
    <property type="term" value="C:cell envelope Sec protein transport complex"/>
    <property type="evidence" value="ECO:0007669"/>
    <property type="project" value="TreeGrafter"/>
</dbReference>
<dbReference type="FunFam" id="3.90.1440.10:FF:000001">
    <property type="entry name" value="Preprotein translocase subunit SecA"/>
    <property type="match status" value="1"/>
</dbReference>
<dbReference type="NCBIfam" id="NF009538">
    <property type="entry name" value="PRK12904.1"/>
    <property type="match status" value="1"/>
</dbReference>
<feature type="binding site" evidence="12">
    <location>
        <begin position="103"/>
        <end position="107"/>
    </location>
    <ligand>
        <name>ATP</name>
        <dbReference type="ChEBI" id="CHEBI:30616"/>
    </ligand>
</feature>
<keyword evidence="10 12" id="KW-0472">Membrane</keyword>
<keyword evidence="9 12" id="KW-0811">Translocation</keyword>
<dbReference type="GO" id="GO:0006605">
    <property type="term" value="P:protein targeting"/>
    <property type="evidence" value="ECO:0007669"/>
    <property type="project" value="UniProtKB-UniRule"/>
</dbReference>
<dbReference type="PROSITE" id="PS01312">
    <property type="entry name" value="SECA"/>
    <property type="match status" value="1"/>
</dbReference>
<keyword evidence="3 12" id="KW-1003">Cell membrane</keyword>
<comment type="subcellular location">
    <subcellularLocation>
        <location evidence="12">Cell membrane</location>
        <topology evidence="12">Peripheral membrane protein</topology>
        <orientation evidence="12">Cytoplasmic side</orientation>
    </subcellularLocation>
    <subcellularLocation>
        <location evidence="12">Cytoplasm</location>
    </subcellularLocation>
    <text evidence="12">Distribution is 50-50.</text>
</comment>
<dbReference type="GO" id="GO:0005886">
    <property type="term" value="C:plasma membrane"/>
    <property type="evidence" value="ECO:0007669"/>
    <property type="project" value="UniProtKB-SubCell"/>
</dbReference>
<evidence type="ECO:0000256" key="1">
    <source>
        <dbReference type="ARBA" id="ARBA00007650"/>
    </source>
</evidence>
<dbReference type="CDD" id="cd18803">
    <property type="entry name" value="SF2_C_secA"/>
    <property type="match status" value="1"/>
</dbReference>
<dbReference type="SMART" id="SM00957">
    <property type="entry name" value="SecA_DEAD"/>
    <property type="match status" value="1"/>
</dbReference>
<evidence type="ECO:0000256" key="9">
    <source>
        <dbReference type="ARBA" id="ARBA00023010"/>
    </source>
</evidence>
<dbReference type="AlphaFoldDB" id="A0A4Q2B1X5"/>
<dbReference type="CDD" id="cd17928">
    <property type="entry name" value="DEXDc_SecA"/>
    <property type="match status" value="1"/>
</dbReference>
<evidence type="ECO:0000256" key="7">
    <source>
        <dbReference type="ARBA" id="ARBA00022927"/>
    </source>
</evidence>
<dbReference type="EMBL" id="SRYK01000002">
    <property type="protein sequence ID" value="TGY57266.1"/>
    <property type="molecule type" value="Genomic_DNA"/>
</dbReference>
<feature type="domain" description="SecA family profile" evidence="16">
    <location>
        <begin position="1"/>
        <end position="570"/>
    </location>
</feature>
<feature type="binding site" evidence="12">
    <location>
        <position position="85"/>
    </location>
    <ligand>
        <name>ATP</name>
        <dbReference type="ChEBI" id="CHEBI:30616"/>
    </ligand>
</feature>
<dbReference type="SUPFAM" id="SSF81767">
    <property type="entry name" value="Pre-protein crosslinking domain of SecA"/>
    <property type="match status" value="1"/>
</dbReference>
<dbReference type="Pfam" id="PF07517">
    <property type="entry name" value="SecA_DEAD"/>
    <property type="match status" value="1"/>
</dbReference>
<comment type="function">
    <text evidence="12">Part of the Sec protein translocase complex. Interacts with the SecYEG preprotein conducting channel. Has a central role in coupling the hydrolysis of ATP to the transfer of proteins into and across the cell membrane, serving as an ATP-driven molecular motor driving the stepwise translocation of polypeptide chains across the membrane.</text>
</comment>
<evidence type="ECO:0000256" key="11">
    <source>
        <dbReference type="ARBA" id="ARBA00034006"/>
    </source>
</evidence>
<dbReference type="Proteomes" id="UP000250153">
    <property type="component" value="Chromosome"/>
</dbReference>
<dbReference type="InterPro" id="IPR000185">
    <property type="entry name" value="SecA"/>
</dbReference>
<dbReference type="Proteomes" id="UP000289316">
    <property type="component" value="Unassembled WGS sequence"/>
</dbReference>
<organism evidence="19 22">
    <name type="scientific">Ligilactobacillus murinus</name>
    <dbReference type="NCBI Taxonomy" id="1622"/>
    <lineage>
        <taxon>Bacteria</taxon>
        <taxon>Bacillati</taxon>
        <taxon>Bacillota</taxon>
        <taxon>Bacilli</taxon>
        <taxon>Lactobacillales</taxon>
        <taxon>Lactobacillaceae</taxon>
        <taxon>Ligilactobacillus</taxon>
    </lineage>
</organism>
<keyword evidence="5 12" id="KW-0547">Nucleotide-binding</keyword>
<dbReference type="PANTHER" id="PTHR30612">
    <property type="entry name" value="SECA INNER MEMBRANE COMPONENT OF SEC PROTEIN SECRETION SYSTEM"/>
    <property type="match status" value="1"/>
</dbReference>
<dbReference type="GO" id="GO:0017038">
    <property type="term" value="P:protein import"/>
    <property type="evidence" value="ECO:0007669"/>
    <property type="project" value="InterPro"/>
</dbReference>
<evidence type="ECO:0000313" key="20">
    <source>
        <dbReference type="EMBL" id="TGY57266.1"/>
    </source>
</evidence>
<dbReference type="Pfam" id="PF21090">
    <property type="entry name" value="P-loop_SecA"/>
    <property type="match status" value="2"/>
</dbReference>
<dbReference type="Pfam" id="PF01043">
    <property type="entry name" value="SecA_PP_bind"/>
    <property type="match status" value="1"/>
</dbReference>
<evidence type="ECO:0000313" key="19">
    <source>
        <dbReference type="EMBL" id="RXV75511.1"/>
    </source>
</evidence>
<reference evidence="20 23" key="4">
    <citation type="submission" date="2019-04" db="EMBL/GenBank/DDBJ databases">
        <title>Microbes associate with the intestines of laboratory mice.</title>
        <authorList>
            <person name="Navarre W."/>
            <person name="Wong E."/>
            <person name="Huang K."/>
            <person name="Tropini C."/>
            <person name="Ng K."/>
            <person name="Yu B."/>
        </authorList>
    </citation>
    <scope>NUCLEOTIDE SEQUENCE [LARGE SCALE GENOMIC DNA]</scope>
    <source>
        <strain evidence="20 23">NM26_J9</strain>
    </source>
</reference>
<evidence type="ECO:0000259" key="15">
    <source>
        <dbReference type="PROSITE" id="PS51194"/>
    </source>
</evidence>
<dbReference type="InterPro" id="IPR020937">
    <property type="entry name" value="SecA_CS"/>
</dbReference>
<evidence type="ECO:0000256" key="12">
    <source>
        <dbReference type="HAMAP-Rule" id="MF_01382"/>
    </source>
</evidence>
<reference evidence="19 22" key="2">
    <citation type="submission" date="2018-09" db="EMBL/GenBank/DDBJ databases">
        <title>Murine metabolic-syndrome-specific gut microbial biobank.</title>
        <authorList>
            <person name="Liu C."/>
        </authorList>
    </citation>
    <scope>NUCLEOTIDE SEQUENCE [LARGE SCALE GENOMIC DNA]</scope>
    <source>
        <strain evidence="19 22">C-30</strain>
    </source>
</reference>
<dbReference type="InterPro" id="IPR014001">
    <property type="entry name" value="Helicase_ATP-bd"/>
</dbReference>
<evidence type="ECO:0000256" key="3">
    <source>
        <dbReference type="ARBA" id="ARBA00022475"/>
    </source>
</evidence>
<dbReference type="RefSeq" id="WP_004048315.1">
    <property type="nucleotide sequence ID" value="NZ_AP025728.1"/>
</dbReference>
<evidence type="ECO:0000313" key="17">
    <source>
        <dbReference type="EMBL" id="AWZ37684.1"/>
    </source>
</evidence>
<dbReference type="InterPro" id="IPR001650">
    <property type="entry name" value="Helicase_C-like"/>
</dbReference>
<evidence type="ECO:0000256" key="13">
    <source>
        <dbReference type="RuleBase" id="RU003874"/>
    </source>
</evidence>
<feature type="domain" description="Helicase ATP-binding" evidence="14">
    <location>
        <begin position="87"/>
        <end position="247"/>
    </location>
</feature>
<dbReference type="PROSITE" id="PS51196">
    <property type="entry name" value="SECA_MOTOR_DEAD"/>
    <property type="match status" value="1"/>
</dbReference>
<dbReference type="GO" id="GO:0005524">
    <property type="term" value="F:ATP binding"/>
    <property type="evidence" value="ECO:0007669"/>
    <property type="project" value="UniProtKB-UniRule"/>
</dbReference>
<evidence type="ECO:0000313" key="21">
    <source>
        <dbReference type="Proteomes" id="UP000250153"/>
    </source>
</evidence>